<name>A0A4Q9P1E6_9APHY</name>
<accession>A0A4Q9P1E6</accession>
<keyword evidence="2" id="KW-1185">Reference proteome</keyword>
<dbReference type="Proteomes" id="UP000292082">
    <property type="component" value="Unassembled WGS sequence"/>
</dbReference>
<dbReference type="AlphaFoldDB" id="A0A4Q9P1E6"/>
<gene>
    <name evidence="1" type="ORF">BD310DRAFT_924993</name>
</gene>
<evidence type="ECO:0000313" key="1">
    <source>
        <dbReference type="EMBL" id="TBU59380.1"/>
    </source>
</evidence>
<protein>
    <submittedName>
        <fullName evidence="1">Uncharacterized protein</fullName>
    </submittedName>
</protein>
<evidence type="ECO:0000313" key="2">
    <source>
        <dbReference type="Proteomes" id="UP000292082"/>
    </source>
</evidence>
<organism evidence="1 2">
    <name type="scientific">Dichomitus squalens</name>
    <dbReference type="NCBI Taxonomy" id="114155"/>
    <lineage>
        <taxon>Eukaryota</taxon>
        <taxon>Fungi</taxon>
        <taxon>Dikarya</taxon>
        <taxon>Basidiomycota</taxon>
        <taxon>Agaricomycotina</taxon>
        <taxon>Agaricomycetes</taxon>
        <taxon>Polyporales</taxon>
        <taxon>Polyporaceae</taxon>
        <taxon>Dichomitus</taxon>
    </lineage>
</organism>
<reference evidence="1 2" key="1">
    <citation type="submission" date="2019-01" db="EMBL/GenBank/DDBJ databases">
        <title>Draft genome sequences of three monokaryotic isolates of the white-rot basidiomycete fungus Dichomitus squalens.</title>
        <authorList>
            <consortium name="DOE Joint Genome Institute"/>
            <person name="Lopez S.C."/>
            <person name="Andreopoulos B."/>
            <person name="Pangilinan J."/>
            <person name="Lipzen A."/>
            <person name="Riley R."/>
            <person name="Ahrendt S."/>
            <person name="Ng V."/>
            <person name="Barry K."/>
            <person name="Daum C."/>
            <person name="Grigoriev I.V."/>
            <person name="Hilden K.S."/>
            <person name="Makela M.R."/>
            <person name="de Vries R.P."/>
        </authorList>
    </citation>
    <scope>NUCLEOTIDE SEQUENCE [LARGE SCALE GENOMIC DNA]</scope>
    <source>
        <strain evidence="1 2">CBS 464.89</strain>
    </source>
</reference>
<dbReference type="EMBL" id="ML145114">
    <property type="protein sequence ID" value="TBU59380.1"/>
    <property type="molecule type" value="Genomic_DNA"/>
</dbReference>
<sequence>MGPGGLELSYLIYRLHRVLRDEARRNAFRPEPQSLMATMPTSSSTDRFSMHHHLALGTGSPRRSRMSLGQYSEGFTHHEILIGISYSTTSALPRGPPLKLNVWVSPHIHY</sequence>
<proteinExistence type="predicted"/>